<evidence type="ECO:0000313" key="3">
    <source>
        <dbReference type="EMBL" id="SCA56558.1"/>
    </source>
</evidence>
<reference evidence="3 4" key="1">
    <citation type="submission" date="2016-07" db="EMBL/GenBank/DDBJ databases">
        <authorList>
            <person name="Lefevre C.T."/>
        </authorList>
    </citation>
    <scope>NUCLEOTIDE SEQUENCE [LARGE SCALE GENOMIC DNA]</scope>
    <source>
        <strain evidence="3">PR1</strain>
    </source>
</reference>
<dbReference type="AlphaFoldDB" id="A0A1C3RH24"/>
<dbReference type="Pfam" id="PF00106">
    <property type="entry name" value="adh_short"/>
    <property type="match status" value="1"/>
</dbReference>
<protein>
    <submittedName>
        <fullName evidence="3">Short-chain dehydrogenase/reductase SDR</fullName>
    </submittedName>
</protein>
<dbReference type="EMBL" id="FLYE01000014">
    <property type="protein sequence ID" value="SCA56558.1"/>
    <property type="molecule type" value="Genomic_DNA"/>
</dbReference>
<proteinExistence type="inferred from homology"/>
<dbReference type="InterPro" id="IPR036291">
    <property type="entry name" value="NAD(P)-bd_dom_sf"/>
</dbReference>
<sequence>MKKVWITGGGSGIGKALALRLVEEKYQVFISGRNMEKLVSVGWGTIPVLCDITNTKNVKNALDEIGPIDLAILNAGTYEPGPTINTSIENMYHAMEVNYFGTVNCIQALLPYMKKHGGHLAVVASLAGYRGLPNASGYGPSKAAVINLCESMKAELYDTQIKLQLINPGFVKSPLTDKNSFDMPYLMEPDEAAAEIIKGLNSNAFEIAFPSPFVRQMKILKWLPDRFYFPLIRKLVK</sequence>
<organism evidence="3 4">
    <name type="scientific">Candidatus Terasakiella magnetica</name>
    <dbReference type="NCBI Taxonomy" id="1867952"/>
    <lineage>
        <taxon>Bacteria</taxon>
        <taxon>Pseudomonadati</taxon>
        <taxon>Pseudomonadota</taxon>
        <taxon>Alphaproteobacteria</taxon>
        <taxon>Rhodospirillales</taxon>
        <taxon>Terasakiellaceae</taxon>
        <taxon>Terasakiella</taxon>
    </lineage>
</organism>
<dbReference type="InterPro" id="IPR002347">
    <property type="entry name" value="SDR_fam"/>
</dbReference>
<name>A0A1C3RH24_9PROT</name>
<gene>
    <name evidence="3" type="ORF">MTBPR1_210010</name>
</gene>
<dbReference type="GO" id="GO:0016020">
    <property type="term" value="C:membrane"/>
    <property type="evidence" value="ECO:0007669"/>
    <property type="project" value="TreeGrafter"/>
</dbReference>
<dbReference type="GO" id="GO:0016491">
    <property type="term" value="F:oxidoreductase activity"/>
    <property type="evidence" value="ECO:0007669"/>
    <property type="project" value="UniProtKB-KW"/>
</dbReference>
<dbReference type="Proteomes" id="UP000231658">
    <property type="component" value="Unassembled WGS sequence"/>
</dbReference>
<dbReference type="PANTHER" id="PTHR44196:SF1">
    <property type="entry name" value="DEHYDROGENASE_REDUCTASE SDR FAMILY MEMBER 7B"/>
    <property type="match status" value="1"/>
</dbReference>
<dbReference type="SUPFAM" id="SSF51735">
    <property type="entry name" value="NAD(P)-binding Rossmann-fold domains"/>
    <property type="match status" value="1"/>
</dbReference>
<dbReference type="Gene3D" id="3.40.50.720">
    <property type="entry name" value="NAD(P)-binding Rossmann-like Domain"/>
    <property type="match status" value="1"/>
</dbReference>
<keyword evidence="2" id="KW-0560">Oxidoreductase</keyword>
<dbReference type="RefSeq" id="WP_069188659.1">
    <property type="nucleotide sequence ID" value="NZ_FLYE01000014.1"/>
</dbReference>
<dbReference type="OrthoDB" id="335726at2"/>
<accession>A0A1C3RH24</accession>
<evidence type="ECO:0000256" key="1">
    <source>
        <dbReference type="ARBA" id="ARBA00006484"/>
    </source>
</evidence>
<keyword evidence="4" id="KW-1185">Reference proteome</keyword>
<evidence type="ECO:0000256" key="2">
    <source>
        <dbReference type="ARBA" id="ARBA00023002"/>
    </source>
</evidence>
<evidence type="ECO:0000313" key="4">
    <source>
        <dbReference type="Proteomes" id="UP000231658"/>
    </source>
</evidence>
<dbReference type="STRING" id="1867952.MTBPR1_210010"/>
<comment type="similarity">
    <text evidence="1">Belongs to the short-chain dehydrogenases/reductases (SDR) family.</text>
</comment>
<dbReference type="PRINTS" id="PR00081">
    <property type="entry name" value="GDHRDH"/>
</dbReference>
<dbReference type="PANTHER" id="PTHR44196">
    <property type="entry name" value="DEHYDROGENASE/REDUCTASE SDR FAMILY MEMBER 7B"/>
    <property type="match status" value="1"/>
</dbReference>